<name>A0A563VWQ7_9CYAN</name>
<dbReference type="Proteomes" id="UP000320055">
    <property type="component" value="Unassembled WGS sequence"/>
</dbReference>
<protein>
    <submittedName>
        <fullName evidence="2">Addiction module antidote protein</fullName>
    </submittedName>
</protein>
<dbReference type="EMBL" id="CAACVJ010000314">
    <property type="protein sequence ID" value="VEP15889.1"/>
    <property type="molecule type" value="Genomic_DNA"/>
</dbReference>
<dbReference type="Pfam" id="PF04014">
    <property type="entry name" value="MazE_antitoxin"/>
    <property type="match status" value="1"/>
</dbReference>
<evidence type="ECO:0000259" key="1">
    <source>
        <dbReference type="SMART" id="SM00966"/>
    </source>
</evidence>
<dbReference type="GO" id="GO:0003677">
    <property type="term" value="F:DNA binding"/>
    <property type="evidence" value="ECO:0007669"/>
    <property type="project" value="InterPro"/>
</dbReference>
<feature type="domain" description="SpoVT-AbrB" evidence="1">
    <location>
        <begin position="6"/>
        <end position="51"/>
    </location>
</feature>
<proteinExistence type="predicted"/>
<evidence type="ECO:0000313" key="2">
    <source>
        <dbReference type="EMBL" id="VEP15889.1"/>
    </source>
</evidence>
<keyword evidence="3" id="KW-1185">Reference proteome</keyword>
<dbReference type="InterPro" id="IPR007159">
    <property type="entry name" value="SpoVT-AbrB_dom"/>
</dbReference>
<sequence>MQIKLRQIGNSIGATFPKEVLDKFGLEVGDELNIIVTASGIELTPFDPNFSATISAYKEGAAKYLNAMRELAALKDTAPHNG</sequence>
<dbReference type="Gene3D" id="2.10.260.10">
    <property type="match status" value="1"/>
</dbReference>
<accession>A0A563VWQ7</accession>
<dbReference type="RefSeq" id="WP_144874717.1">
    <property type="nucleotide sequence ID" value="NZ_LR214117.1"/>
</dbReference>
<dbReference type="SUPFAM" id="SSF89447">
    <property type="entry name" value="AbrB/MazE/MraZ-like"/>
    <property type="match status" value="1"/>
</dbReference>
<reference evidence="2 3" key="1">
    <citation type="submission" date="2019-01" db="EMBL/GenBank/DDBJ databases">
        <authorList>
            <person name="Brito A."/>
        </authorList>
    </citation>
    <scope>NUCLEOTIDE SEQUENCE [LARGE SCALE GENOMIC DNA]</scope>
    <source>
        <strain evidence="2">1</strain>
    </source>
</reference>
<organism evidence="2 3">
    <name type="scientific">Hyella patelloides LEGE 07179</name>
    <dbReference type="NCBI Taxonomy" id="945734"/>
    <lineage>
        <taxon>Bacteria</taxon>
        <taxon>Bacillati</taxon>
        <taxon>Cyanobacteriota</taxon>
        <taxon>Cyanophyceae</taxon>
        <taxon>Pleurocapsales</taxon>
        <taxon>Hyellaceae</taxon>
        <taxon>Hyella</taxon>
    </lineage>
</organism>
<dbReference type="InterPro" id="IPR037914">
    <property type="entry name" value="SpoVT-AbrB_sf"/>
</dbReference>
<evidence type="ECO:0000313" key="3">
    <source>
        <dbReference type="Proteomes" id="UP000320055"/>
    </source>
</evidence>
<dbReference type="SMART" id="SM00966">
    <property type="entry name" value="SpoVT_AbrB"/>
    <property type="match status" value="1"/>
</dbReference>
<dbReference type="OrthoDB" id="582905at2"/>
<gene>
    <name evidence="2" type="ORF">H1P_3810004</name>
</gene>
<dbReference type="AlphaFoldDB" id="A0A563VWQ7"/>